<dbReference type="Pfam" id="PF25848">
    <property type="entry name" value="Rodlin"/>
    <property type="match status" value="1"/>
</dbReference>
<reference evidence="2" key="2">
    <citation type="submission" date="2020-09" db="EMBL/GenBank/DDBJ databases">
        <authorList>
            <person name="Sun Q."/>
            <person name="Ohkuma M."/>
        </authorList>
    </citation>
    <scope>NUCLEOTIDE SEQUENCE</scope>
    <source>
        <strain evidence="2">JCM 4125</strain>
    </source>
</reference>
<dbReference type="EMBL" id="BMSA01000003">
    <property type="protein sequence ID" value="GGT41120.1"/>
    <property type="molecule type" value="Genomic_DNA"/>
</dbReference>
<organism evidence="2 3">
    <name type="scientific">Streptomyces phaeofaciens</name>
    <dbReference type="NCBI Taxonomy" id="68254"/>
    <lineage>
        <taxon>Bacteria</taxon>
        <taxon>Bacillati</taxon>
        <taxon>Actinomycetota</taxon>
        <taxon>Actinomycetes</taxon>
        <taxon>Kitasatosporales</taxon>
        <taxon>Streptomycetaceae</taxon>
        <taxon>Streptomyces</taxon>
    </lineage>
</organism>
<dbReference type="InterPro" id="IPR047736">
    <property type="entry name" value="RdlA/B-like"/>
</dbReference>
<keyword evidence="3" id="KW-1185">Reference proteome</keyword>
<sequence length="170" mass="17179">MRCSKRGKARNFPRVEGIRQHAAPPPESAFRKGTNMKKLWATAAVAASLAGVAIASAPQALAIGDDSGTTSASGNGASSEFGNSATFGDMSPQLSLVQGSLNKPCVGLPLKANVGGLGGVVPVGVQDLNILSSPQNQQCVENSTQAKGDEPLSHILDDISALSGNGRGNG</sequence>
<name>A0A918H889_9ACTN</name>
<evidence type="ECO:0000256" key="1">
    <source>
        <dbReference type="SAM" id="MobiDB-lite"/>
    </source>
</evidence>
<dbReference type="NCBIfam" id="NF041022">
    <property type="entry name" value="rodlin_AB"/>
    <property type="match status" value="1"/>
</dbReference>
<feature type="region of interest" description="Disordered" evidence="1">
    <location>
        <begin position="63"/>
        <end position="85"/>
    </location>
</feature>
<comment type="caution">
    <text evidence="2">The sequence shown here is derived from an EMBL/GenBank/DDBJ whole genome shotgun (WGS) entry which is preliminary data.</text>
</comment>
<reference evidence="2" key="1">
    <citation type="journal article" date="2014" name="Int. J. Syst. Evol. Microbiol.">
        <title>Complete genome sequence of Corynebacterium casei LMG S-19264T (=DSM 44701T), isolated from a smear-ripened cheese.</title>
        <authorList>
            <consortium name="US DOE Joint Genome Institute (JGI-PGF)"/>
            <person name="Walter F."/>
            <person name="Albersmeier A."/>
            <person name="Kalinowski J."/>
            <person name="Ruckert C."/>
        </authorList>
    </citation>
    <scope>NUCLEOTIDE SEQUENCE</scope>
    <source>
        <strain evidence="2">JCM 4125</strain>
    </source>
</reference>
<dbReference type="Proteomes" id="UP000646776">
    <property type="component" value="Unassembled WGS sequence"/>
</dbReference>
<dbReference type="AlphaFoldDB" id="A0A918H889"/>
<evidence type="ECO:0000313" key="2">
    <source>
        <dbReference type="EMBL" id="GGT41120.1"/>
    </source>
</evidence>
<feature type="region of interest" description="Disordered" evidence="1">
    <location>
        <begin position="1"/>
        <end position="32"/>
    </location>
</feature>
<proteinExistence type="predicted"/>
<feature type="compositionally biased region" description="Basic residues" evidence="1">
    <location>
        <begin position="1"/>
        <end position="11"/>
    </location>
</feature>
<feature type="region of interest" description="Disordered" evidence="1">
    <location>
        <begin position="139"/>
        <end position="170"/>
    </location>
</feature>
<protein>
    <recommendedName>
        <fullName evidence="4">RdlA protein</fullName>
    </recommendedName>
</protein>
<evidence type="ECO:0000313" key="3">
    <source>
        <dbReference type="Proteomes" id="UP000646776"/>
    </source>
</evidence>
<gene>
    <name evidence="2" type="ORF">GCM10010226_16940</name>
</gene>
<evidence type="ECO:0008006" key="4">
    <source>
        <dbReference type="Google" id="ProtNLM"/>
    </source>
</evidence>
<accession>A0A918H889</accession>
<feature type="compositionally biased region" description="Basic and acidic residues" evidence="1">
    <location>
        <begin position="147"/>
        <end position="157"/>
    </location>
</feature>
<feature type="compositionally biased region" description="Low complexity" evidence="1">
    <location>
        <begin position="64"/>
        <end position="79"/>
    </location>
</feature>